<dbReference type="Gene3D" id="2.60.40.10">
    <property type="entry name" value="Immunoglobulins"/>
    <property type="match status" value="5"/>
</dbReference>
<dbReference type="WBParaSite" id="BPAG_0000255101-mRNA-1">
    <property type="protein sequence ID" value="BPAG_0000255101-mRNA-1"/>
    <property type="gene ID" value="BPAG_0000255101"/>
</dbReference>
<keyword evidence="6" id="KW-1133">Transmembrane helix</keyword>
<keyword evidence="9" id="KW-1185">Reference proteome</keyword>
<dbReference type="InterPro" id="IPR013783">
    <property type="entry name" value="Ig-like_fold"/>
</dbReference>
<dbReference type="EMBL" id="UZAD01000389">
    <property type="protein sequence ID" value="VDN83707.1"/>
    <property type="molecule type" value="Genomic_DNA"/>
</dbReference>
<feature type="domain" description="Ig-like" evidence="7">
    <location>
        <begin position="256"/>
        <end position="341"/>
    </location>
</feature>
<evidence type="ECO:0000256" key="1">
    <source>
        <dbReference type="ARBA" id="ARBA00004479"/>
    </source>
</evidence>
<evidence type="ECO:0000313" key="9">
    <source>
        <dbReference type="Proteomes" id="UP000278627"/>
    </source>
</evidence>
<dbReference type="InterPro" id="IPR051275">
    <property type="entry name" value="Cell_adhesion_signaling"/>
</dbReference>
<dbReference type="AlphaFoldDB" id="A0A0N4T2X1"/>
<feature type="transmembrane region" description="Helical" evidence="6">
    <location>
        <begin position="542"/>
        <end position="563"/>
    </location>
</feature>
<dbReference type="GO" id="GO:0050839">
    <property type="term" value="F:cell adhesion molecule binding"/>
    <property type="evidence" value="ECO:0007669"/>
    <property type="project" value="TreeGrafter"/>
</dbReference>
<dbReference type="STRING" id="6280.A0A0N4T2X1"/>
<dbReference type="InterPro" id="IPR003599">
    <property type="entry name" value="Ig_sub"/>
</dbReference>
<evidence type="ECO:0000256" key="3">
    <source>
        <dbReference type="ARBA" id="ARBA00023157"/>
    </source>
</evidence>
<dbReference type="InterPro" id="IPR007110">
    <property type="entry name" value="Ig-like_dom"/>
</dbReference>
<evidence type="ECO:0000256" key="4">
    <source>
        <dbReference type="ARBA" id="ARBA00023180"/>
    </source>
</evidence>
<dbReference type="InterPro" id="IPR013098">
    <property type="entry name" value="Ig_I-set"/>
</dbReference>
<organism evidence="10">
    <name type="scientific">Brugia pahangi</name>
    <name type="common">Filarial nematode worm</name>
    <dbReference type="NCBI Taxonomy" id="6280"/>
    <lineage>
        <taxon>Eukaryota</taxon>
        <taxon>Metazoa</taxon>
        <taxon>Ecdysozoa</taxon>
        <taxon>Nematoda</taxon>
        <taxon>Chromadorea</taxon>
        <taxon>Rhabditida</taxon>
        <taxon>Spirurina</taxon>
        <taxon>Spiruromorpha</taxon>
        <taxon>Filarioidea</taxon>
        <taxon>Onchocercidae</taxon>
        <taxon>Brugia</taxon>
    </lineage>
</organism>
<evidence type="ECO:0000259" key="7">
    <source>
        <dbReference type="PROSITE" id="PS50835"/>
    </source>
</evidence>
<keyword evidence="2 6" id="KW-0472">Membrane</keyword>
<dbReference type="Pfam" id="PF13927">
    <property type="entry name" value="Ig_3"/>
    <property type="match status" value="3"/>
</dbReference>
<dbReference type="SMART" id="SM00409">
    <property type="entry name" value="IG"/>
    <property type="match status" value="4"/>
</dbReference>
<sequence>MKWSTTCIIIAVSTYIHSEQRIIEGPADTRALIGSTAVLKCRIEAQQGAVQWMKNGFGLGNDRDLSLFKRYSMEGRISKGEYNLRIINVQMDDDDEYACQIEAANENPTRVSNLAKLTVLVKPEDPKLLSPVSNLRTVVGEYIQRSCISKHGKPQAKIGWLISDDPNASSVSLWLGDSREKFNPVFKFTNSGQEIQNARVVEYVSSNDDRTYNVISNISFVPRMEDDDKYLVCLVNHETYITPQLHAVRLDLNYPPRVEVELDNNSKLYEHGSAQLFCNVKAKPFKNIKIAWYRNGKEIILATASTLSISELRIDHHQSEYTCVARNVIGDASDSIILNITFVDGAYIMSRQQHQAVNPGETASFICEAIGNPAPTIYWTKVADSQILARGNNLTIESVQSWQRGEYECVATVQGFPPARLVNYLHIRGPPSVSLSDEIVAAVGESLEIICEVRGRPQPQDVLWSLNGVTFEYGRLSSRFQIHQVARQFGVESRLAIQNIKDSDFGTYNCSAYNELGRDYQTVQLKSKNIVDAFIGLVPPQYFFPVAFLLFSALFIMGCCSCWQYRRNSYKTAQFSDDRSDVSVKIETLIGNQFFTDMYNSTSNESHQLLCSEDYITMPQSNPNCYYLSCSPIVNRSIYKTCASHSFDCGTDEQNEQHISHPYNSFASSSSTAAVTISEPCHYQNSKRRCNIQGYEVLEIKSKVSTPDVKCATLLHNSAVRMQERLINQISTHT</sequence>
<dbReference type="InterPro" id="IPR036179">
    <property type="entry name" value="Ig-like_dom_sf"/>
</dbReference>
<dbReference type="GO" id="GO:0005911">
    <property type="term" value="C:cell-cell junction"/>
    <property type="evidence" value="ECO:0007669"/>
    <property type="project" value="TreeGrafter"/>
</dbReference>
<keyword evidence="3" id="KW-1015">Disulfide bond</keyword>
<evidence type="ECO:0000313" key="10">
    <source>
        <dbReference type="WBParaSite" id="BPAG_0000255101-mRNA-1"/>
    </source>
</evidence>
<keyword evidence="4" id="KW-0325">Glycoprotein</keyword>
<dbReference type="SUPFAM" id="SSF48726">
    <property type="entry name" value="Immunoglobulin"/>
    <property type="match status" value="5"/>
</dbReference>
<dbReference type="PROSITE" id="PS50835">
    <property type="entry name" value="IG_LIKE"/>
    <property type="match status" value="4"/>
</dbReference>
<dbReference type="PANTHER" id="PTHR11640">
    <property type="entry name" value="NEPHRIN"/>
    <property type="match status" value="1"/>
</dbReference>
<dbReference type="PANTHER" id="PTHR11640:SF31">
    <property type="entry name" value="IRREGULAR CHIASM C-ROUGHEST PROTEIN-RELATED"/>
    <property type="match status" value="1"/>
</dbReference>
<dbReference type="InterPro" id="IPR003598">
    <property type="entry name" value="Ig_sub2"/>
</dbReference>
<feature type="domain" description="Ig-like" evidence="7">
    <location>
        <begin position="431"/>
        <end position="526"/>
    </location>
</feature>
<protein>
    <submittedName>
        <fullName evidence="10">Kin of IRRE-like protein 1</fullName>
    </submittedName>
</protein>
<gene>
    <name evidence="8" type="ORF">BPAG_LOCUS2521</name>
</gene>
<dbReference type="GO" id="GO:0005886">
    <property type="term" value="C:plasma membrane"/>
    <property type="evidence" value="ECO:0007669"/>
    <property type="project" value="TreeGrafter"/>
</dbReference>
<dbReference type="SMART" id="SM00408">
    <property type="entry name" value="IGc2"/>
    <property type="match status" value="4"/>
</dbReference>
<keyword evidence="5" id="KW-0393">Immunoglobulin domain</keyword>
<dbReference type="GO" id="GO:0098609">
    <property type="term" value="P:cell-cell adhesion"/>
    <property type="evidence" value="ECO:0007669"/>
    <property type="project" value="TreeGrafter"/>
</dbReference>
<accession>A0A0N4T2X1</accession>
<dbReference type="Pfam" id="PF07679">
    <property type="entry name" value="I-set"/>
    <property type="match status" value="1"/>
</dbReference>
<feature type="domain" description="Ig-like" evidence="7">
    <location>
        <begin position="20"/>
        <end position="112"/>
    </location>
</feature>
<proteinExistence type="predicted"/>
<keyword evidence="6" id="KW-0812">Transmembrane</keyword>
<reference evidence="10" key="1">
    <citation type="submission" date="2017-02" db="UniProtKB">
        <authorList>
            <consortium name="WormBaseParasite"/>
        </authorList>
    </citation>
    <scope>IDENTIFICATION</scope>
</reference>
<evidence type="ECO:0000256" key="6">
    <source>
        <dbReference type="SAM" id="Phobius"/>
    </source>
</evidence>
<dbReference type="Proteomes" id="UP000278627">
    <property type="component" value="Unassembled WGS sequence"/>
</dbReference>
<reference evidence="8 9" key="2">
    <citation type="submission" date="2018-11" db="EMBL/GenBank/DDBJ databases">
        <authorList>
            <consortium name="Pathogen Informatics"/>
        </authorList>
    </citation>
    <scope>NUCLEOTIDE SEQUENCE [LARGE SCALE GENOMIC DNA]</scope>
</reference>
<feature type="domain" description="Ig-like" evidence="7">
    <location>
        <begin position="346"/>
        <end position="412"/>
    </location>
</feature>
<evidence type="ECO:0000256" key="5">
    <source>
        <dbReference type="ARBA" id="ARBA00023319"/>
    </source>
</evidence>
<evidence type="ECO:0000313" key="8">
    <source>
        <dbReference type="EMBL" id="VDN83707.1"/>
    </source>
</evidence>
<comment type="subcellular location">
    <subcellularLocation>
        <location evidence="1">Membrane</location>
        <topology evidence="1">Single-pass type I membrane protein</topology>
    </subcellularLocation>
</comment>
<dbReference type="InterPro" id="IPR013162">
    <property type="entry name" value="CD80_C2-set"/>
</dbReference>
<dbReference type="Pfam" id="PF08205">
    <property type="entry name" value="C2-set_2"/>
    <property type="match status" value="1"/>
</dbReference>
<evidence type="ECO:0000256" key="2">
    <source>
        <dbReference type="ARBA" id="ARBA00023136"/>
    </source>
</evidence>
<name>A0A0N4T2X1_BRUPA</name>